<evidence type="ECO:0000256" key="3">
    <source>
        <dbReference type="PROSITE-ProRule" id="PRU00284"/>
    </source>
</evidence>
<dbReference type="SMART" id="SM00283">
    <property type="entry name" value="MA"/>
    <property type="match status" value="1"/>
</dbReference>
<dbReference type="SUPFAM" id="SSF58104">
    <property type="entry name" value="Methyl-accepting chemotaxis protein (MCP) signaling domain"/>
    <property type="match status" value="1"/>
</dbReference>
<keyword evidence="7" id="KW-1185">Reference proteome</keyword>
<dbReference type="EMBL" id="CP133659">
    <property type="protein sequence ID" value="WMW65114.1"/>
    <property type="molecule type" value="Genomic_DNA"/>
</dbReference>
<dbReference type="PRINTS" id="PR00260">
    <property type="entry name" value="CHEMTRNSDUCR"/>
</dbReference>
<dbReference type="Gene3D" id="1.10.287.950">
    <property type="entry name" value="Methyl-accepting chemotaxis protein"/>
    <property type="match status" value="1"/>
</dbReference>
<evidence type="ECO:0000313" key="6">
    <source>
        <dbReference type="EMBL" id="WMW65114.1"/>
    </source>
</evidence>
<evidence type="ECO:0000313" key="7">
    <source>
        <dbReference type="Proteomes" id="UP001180616"/>
    </source>
</evidence>
<proteinExistence type="inferred from homology"/>
<dbReference type="Gene3D" id="6.10.340.10">
    <property type="match status" value="1"/>
</dbReference>
<dbReference type="Proteomes" id="UP001180616">
    <property type="component" value="Chromosome"/>
</dbReference>
<dbReference type="InterPro" id="IPR004090">
    <property type="entry name" value="Chemotax_Me-accpt_rcpt"/>
</dbReference>
<sequence length="674" mass="71156">MSQRLSSVRARILLLAACGIVATGLVAAIALHAMSAIRADFTRVTQHSLAGKIATLSIGKDLNYVSRLTRNIMLGSNLEKDLAGLERTAASIREGFRALNKAADNDDVRRKVAVAEDSTMQFVEDGMVFVRGLAQMSPMERHQRYPQYQASATPLAEASRKHFDALVADADASYAESLARFEHDLAAGRTQVLLLSAGVVGALLLLGWAIVRTIVRPLDRATAYARAVEGGRYDDLTEDEARAFSGEVATLVGAMRAMVAQIRQRIGFAQGVLHSLPVPCVILNTDGTVQWANDALAALSGRSGPGASLVGQPGASALPTPHAAAICDDALRRNRLRRADLPLDDEGERGADMTACPVHDLDGNPLGVMACLVDVSELRRQQRLVMERNEALAEAADNAGRVGGDVVDAARRVDDSVRESLRRSDMQQARTAEVSVAVEQMNATVAEVARGATDAAGSADEALRRADEGRQVVQRAVAAIAEVDETTRNLRAEMGDLAGKAEGIGRIAGVISDIADQTNLLALNAAIEAARAGDAGRGFAVVADEVRKLAEKTMTATREVEEFVRAIRESSGRSVRATEETTAIAGRATQLASGAGEALAAIHHIATDTADRVRAIATASEQQSAASEQIARSTTEIRAAADETGAALRGIGAAMDDVRRMSADLAGIVAAMQN</sequence>
<dbReference type="InterPro" id="IPR035965">
    <property type="entry name" value="PAS-like_dom_sf"/>
</dbReference>
<accession>A0ABY9R2Y9</accession>
<protein>
    <submittedName>
        <fullName evidence="6">Methyl-accepting chemotaxis protein</fullName>
    </submittedName>
</protein>
<dbReference type="InterPro" id="IPR013656">
    <property type="entry name" value="PAS_4"/>
</dbReference>
<reference evidence="6" key="1">
    <citation type="submission" date="2023-09" db="EMBL/GenBank/DDBJ databases">
        <authorList>
            <consortium name="CW5 consortium"/>
            <person name="Lu C.-W."/>
        </authorList>
    </citation>
    <scope>NUCLEOTIDE SEQUENCE</scope>
    <source>
        <strain evidence="6">KPS</strain>
    </source>
</reference>
<dbReference type="RefSeq" id="WP_309541153.1">
    <property type="nucleotide sequence ID" value="NZ_CP133659.1"/>
</dbReference>
<keyword evidence="1 3" id="KW-0807">Transducer</keyword>
<dbReference type="SMART" id="SM00304">
    <property type="entry name" value="HAMP"/>
    <property type="match status" value="1"/>
</dbReference>
<feature type="domain" description="HAMP" evidence="5">
    <location>
        <begin position="212"/>
        <end position="267"/>
    </location>
</feature>
<feature type="domain" description="Methyl-accepting transducer" evidence="4">
    <location>
        <begin position="402"/>
        <end position="638"/>
    </location>
</feature>
<dbReference type="PANTHER" id="PTHR32089:SF112">
    <property type="entry name" value="LYSOZYME-LIKE PROTEIN-RELATED"/>
    <property type="match status" value="1"/>
</dbReference>
<evidence type="ECO:0000259" key="4">
    <source>
        <dbReference type="PROSITE" id="PS50111"/>
    </source>
</evidence>
<dbReference type="PANTHER" id="PTHR32089">
    <property type="entry name" value="METHYL-ACCEPTING CHEMOTAXIS PROTEIN MCPB"/>
    <property type="match status" value="1"/>
</dbReference>
<evidence type="ECO:0000256" key="2">
    <source>
        <dbReference type="ARBA" id="ARBA00029447"/>
    </source>
</evidence>
<comment type="similarity">
    <text evidence="2">Belongs to the methyl-accepting chemotaxis (MCP) protein family.</text>
</comment>
<dbReference type="Pfam" id="PF08448">
    <property type="entry name" value="PAS_4"/>
    <property type="match status" value="1"/>
</dbReference>
<dbReference type="SUPFAM" id="SSF55785">
    <property type="entry name" value="PYP-like sensor domain (PAS domain)"/>
    <property type="match status" value="1"/>
</dbReference>
<dbReference type="PROSITE" id="PS50111">
    <property type="entry name" value="CHEMOTAXIS_TRANSDUC_2"/>
    <property type="match status" value="1"/>
</dbReference>
<dbReference type="InterPro" id="IPR003660">
    <property type="entry name" value="HAMP_dom"/>
</dbReference>
<gene>
    <name evidence="6" type="ORF">KPS_003215</name>
</gene>
<organism evidence="6 7">
    <name type="scientific">Nitratidesulfovibrio liaohensis</name>
    <dbReference type="NCBI Taxonomy" id="2604158"/>
    <lineage>
        <taxon>Bacteria</taxon>
        <taxon>Pseudomonadati</taxon>
        <taxon>Thermodesulfobacteriota</taxon>
        <taxon>Desulfovibrionia</taxon>
        <taxon>Desulfovibrionales</taxon>
        <taxon>Desulfovibrionaceae</taxon>
        <taxon>Nitratidesulfovibrio</taxon>
    </lineage>
</organism>
<dbReference type="Gene3D" id="3.30.450.20">
    <property type="entry name" value="PAS domain"/>
    <property type="match status" value="1"/>
</dbReference>
<dbReference type="Pfam" id="PF00015">
    <property type="entry name" value="MCPsignal"/>
    <property type="match status" value="1"/>
</dbReference>
<dbReference type="PROSITE" id="PS50885">
    <property type="entry name" value="HAMP"/>
    <property type="match status" value="1"/>
</dbReference>
<evidence type="ECO:0000259" key="5">
    <source>
        <dbReference type="PROSITE" id="PS50885"/>
    </source>
</evidence>
<name>A0ABY9R2Y9_9BACT</name>
<dbReference type="InterPro" id="IPR004089">
    <property type="entry name" value="MCPsignal_dom"/>
</dbReference>
<evidence type="ECO:0000256" key="1">
    <source>
        <dbReference type="ARBA" id="ARBA00023224"/>
    </source>
</evidence>
<dbReference type="CDD" id="cd11386">
    <property type="entry name" value="MCP_signal"/>
    <property type="match status" value="1"/>
</dbReference>